<evidence type="ECO:0000256" key="3">
    <source>
        <dbReference type="SAM" id="MobiDB-lite"/>
    </source>
</evidence>
<evidence type="ECO:0000256" key="2">
    <source>
        <dbReference type="ARBA" id="ARBA00022737"/>
    </source>
</evidence>
<feature type="compositionally biased region" description="Polar residues" evidence="3">
    <location>
        <begin position="568"/>
        <end position="580"/>
    </location>
</feature>
<name>A0ABP9YSZ3_9FUNG</name>
<evidence type="ECO:0000313" key="6">
    <source>
        <dbReference type="Proteomes" id="UP001473302"/>
    </source>
</evidence>
<protein>
    <recommendedName>
        <fullName evidence="4">Rhodanese domain-containing protein</fullName>
    </recommendedName>
</protein>
<evidence type="ECO:0000256" key="1">
    <source>
        <dbReference type="ARBA" id="ARBA00022679"/>
    </source>
</evidence>
<dbReference type="Pfam" id="PF04502">
    <property type="entry name" value="Saf4_Yju2"/>
    <property type="match status" value="1"/>
</dbReference>
<dbReference type="SMART" id="SM00450">
    <property type="entry name" value="RHOD"/>
    <property type="match status" value="2"/>
</dbReference>
<dbReference type="InterPro" id="IPR007590">
    <property type="entry name" value="Saf4/Yju2"/>
</dbReference>
<dbReference type="CDD" id="cd01448">
    <property type="entry name" value="TST_Repeat_1"/>
    <property type="match status" value="1"/>
</dbReference>
<dbReference type="Proteomes" id="UP001473302">
    <property type="component" value="Unassembled WGS sequence"/>
</dbReference>
<sequence length="612" mass="69042">MVAPRWFKQRLMATQQRSLSSLVSVKELQSALGSVKILDGSWHMPNTNRDPYQEYLNKRIVGSQFFGIDTIKDTTIDLPHMLPSPTLFANAVGKLGIDQNDHVVVYDTAGVFSACRVYWTFKVFGHQSISVLNGGLPLWEKMNGPVETGPPSPVEPKQYKVPKLDTELVRNYDQVLSNARAIESGKEGALVIDARPYARFTGEAPEPREGLSSGAMPGSISIAFNQVVESGEMLNDDKLRQVFGSNGVDISKDIITSCGSGITASILYLALERIGAKHLAVYDGSWTEYAAQPDAIILDYWTPEKGSINKFNGTHAYGARAKKIDEGILVVRFELPYNIWCLGCNNHIGQGVRYNAEKKKVGNYYSTPIIQFRMKCHLCDNYIEIQTDPKNSVYVVVSGARKKMEEWDPEDTEVIQLQDEGIKEKLEADPMYRLEHNIKDKKKIDASKPHISQLQNLNESQWSDPYTKSQQLRKQFRQEKKKDKVEYEATEKVRDKHSLGIELLPESVSDTIGAKSIEYATHHLLEKKRLETAVKPLFDKKKHTTDEHLKDLSHVVKLHTRLKMDPFYNSSGFTKPSNSTKLKDIVVKPTKKKSRKEDGKPTLVSYTDSESD</sequence>
<reference evidence="5 6" key="1">
    <citation type="submission" date="2024-04" db="EMBL/GenBank/DDBJ databases">
        <title>genome sequences of Mucor flavus KT1a and Helicostylum pulchrum KT1b strains isolated from the surface of a dry-aged beef.</title>
        <authorList>
            <person name="Toyotome T."/>
            <person name="Hosono M."/>
            <person name="Torimaru M."/>
            <person name="Fukuda K."/>
            <person name="Mikami N."/>
        </authorList>
    </citation>
    <scope>NUCLEOTIDE SEQUENCE [LARGE SCALE GENOMIC DNA]</scope>
    <source>
        <strain evidence="5 6">KT1a</strain>
    </source>
</reference>
<evidence type="ECO:0000259" key="4">
    <source>
        <dbReference type="PROSITE" id="PS50206"/>
    </source>
</evidence>
<dbReference type="SUPFAM" id="SSF52821">
    <property type="entry name" value="Rhodanese/Cell cycle control phosphatase"/>
    <property type="match status" value="2"/>
</dbReference>
<feature type="domain" description="Rhodanese" evidence="4">
    <location>
        <begin position="185"/>
        <end position="298"/>
    </location>
</feature>
<evidence type="ECO:0000313" key="5">
    <source>
        <dbReference type="EMBL" id="GAA5809980.1"/>
    </source>
</evidence>
<keyword evidence="6" id="KW-1185">Reference proteome</keyword>
<dbReference type="InterPro" id="IPR045078">
    <property type="entry name" value="TST/MPST-like"/>
</dbReference>
<dbReference type="Gene3D" id="3.40.250.10">
    <property type="entry name" value="Rhodanese-like domain"/>
    <property type="match status" value="2"/>
</dbReference>
<keyword evidence="1" id="KW-0808">Transferase</keyword>
<dbReference type="CDD" id="cd01449">
    <property type="entry name" value="TST_Repeat_2"/>
    <property type="match status" value="1"/>
</dbReference>
<dbReference type="EMBL" id="BAABUK010000006">
    <property type="protein sequence ID" value="GAA5809980.1"/>
    <property type="molecule type" value="Genomic_DNA"/>
</dbReference>
<keyword evidence="2" id="KW-0677">Repeat</keyword>
<proteinExistence type="predicted"/>
<dbReference type="PANTHER" id="PTHR11364">
    <property type="entry name" value="THIOSULFATE SULFERTANSFERASE"/>
    <property type="match status" value="1"/>
</dbReference>
<dbReference type="Pfam" id="PF00581">
    <property type="entry name" value="Rhodanese"/>
    <property type="match status" value="2"/>
</dbReference>
<dbReference type="InterPro" id="IPR001763">
    <property type="entry name" value="Rhodanese-like_dom"/>
</dbReference>
<feature type="domain" description="Rhodanese" evidence="4">
    <location>
        <begin position="31"/>
        <end position="148"/>
    </location>
</feature>
<feature type="region of interest" description="Disordered" evidence="3">
    <location>
        <begin position="567"/>
        <end position="612"/>
    </location>
</feature>
<comment type="caution">
    <text evidence="5">The sequence shown here is derived from an EMBL/GenBank/DDBJ whole genome shotgun (WGS) entry which is preliminary data.</text>
</comment>
<gene>
    <name evidence="5" type="ORF">MFLAVUS_003395</name>
</gene>
<accession>A0ABP9YSZ3</accession>
<dbReference type="InterPro" id="IPR036873">
    <property type="entry name" value="Rhodanese-like_dom_sf"/>
</dbReference>
<dbReference type="PANTHER" id="PTHR11364:SF27">
    <property type="entry name" value="SULFURTRANSFERASE"/>
    <property type="match status" value="1"/>
</dbReference>
<dbReference type="PROSITE" id="PS50206">
    <property type="entry name" value="RHODANESE_3"/>
    <property type="match status" value="2"/>
</dbReference>
<organism evidence="5 6">
    <name type="scientific">Mucor flavus</name>
    <dbReference type="NCBI Taxonomy" id="439312"/>
    <lineage>
        <taxon>Eukaryota</taxon>
        <taxon>Fungi</taxon>
        <taxon>Fungi incertae sedis</taxon>
        <taxon>Mucoromycota</taxon>
        <taxon>Mucoromycotina</taxon>
        <taxon>Mucoromycetes</taxon>
        <taxon>Mucorales</taxon>
        <taxon>Mucorineae</taxon>
        <taxon>Mucoraceae</taxon>
        <taxon>Mucor</taxon>
    </lineage>
</organism>